<keyword evidence="2" id="KW-1185">Reference proteome</keyword>
<gene>
    <name evidence="1" type="ORF">RQP50_05840</name>
</gene>
<evidence type="ECO:0000313" key="1">
    <source>
        <dbReference type="EMBL" id="MDT8975759.1"/>
    </source>
</evidence>
<protein>
    <submittedName>
        <fullName evidence="1">Uncharacterized protein</fullName>
    </submittedName>
</protein>
<proteinExistence type="predicted"/>
<dbReference type="RefSeq" id="WP_315743923.1">
    <property type="nucleotide sequence ID" value="NZ_JAVYAA010000001.1"/>
</dbReference>
<sequence>MIVYDDYMIVDFNENKDLEASVLYSFLSEDDQLLFGEYIYGLSPELIEERTVLTSAEWIFDWLPDPQKQIRWYAPKSKEELKQFFLETLYPPYHCVVLSRNKGIKDYKYILFAYEHAQYHDEECTALLVMREKEEGSFVRDIAPLIESLS</sequence>
<dbReference type="Proteomes" id="UP001250538">
    <property type="component" value="Unassembled WGS sequence"/>
</dbReference>
<dbReference type="AlphaFoldDB" id="A0AAJ2JWV5"/>
<evidence type="ECO:0000313" key="2">
    <source>
        <dbReference type="Proteomes" id="UP001250538"/>
    </source>
</evidence>
<accession>A0AAJ2JWV5</accession>
<reference evidence="2" key="1">
    <citation type="submission" date="2023-09" db="EMBL/GenBank/DDBJ databases">
        <title>Paenibacillus sp. chi10 Genome sequencing and assembly.</title>
        <authorList>
            <person name="Kim I."/>
        </authorList>
    </citation>
    <scope>NUCLEOTIDE SEQUENCE [LARGE SCALE GENOMIC DNA]</scope>
    <source>
        <strain evidence="2">chi10</strain>
    </source>
</reference>
<name>A0AAJ2JWV5_9BACL</name>
<organism evidence="1 2">
    <name type="scientific">Paenibacillus suaedae</name>
    <dbReference type="NCBI Taxonomy" id="3077233"/>
    <lineage>
        <taxon>Bacteria</taxon>
        <taxon>Bacillati</taxon>
        <taxon>Bacillota</taxon>
        <taxon>Bacilli</taxon>
        <taxon>Bacillales</taxon>
        <taxon>Paenibacillaceae</taxon>
        <taxon>Paenibacillus</taxon>
    </lineage>
</organism>
<comment type="caution">
    <text evidence="1">The sequence shown here is derived from an EMBL/GenBank/DDBJ whole genome shotgun (WGS) entry which is preliminary data.</text>
</comment>
<dbReference type="EMBL" id="JAVYAA010000001">
    <property type="protein sequence ID" value="MDT8975759.1"/>
    <property type="molecule type" value="Genomic_DNA"/>
</dbReference>